<dbReference type="InterPro" id="IPR051089">
    <property type="entry name" value="prtT"/>
</dbReference>
<name>A0A316YJ94_9BASI</name>
<dbReference type="GO" id="GO:0000981">
    <property type="term" value="F:DNA-binding transcription factor activity, RNA polymerase II-specific"/>
    <property type="evidence" value="ECO:0007669"/>
    <property type="project" value="TreeGrafter"/>
</dbReference>
<dbReference type="EMBL" id="KZ819637">
    <property type="protein sequence ID" value="PWN89497.1"/>
    <property type="molecule type" value="Genomic_DNA"/>
</dbReference>
<evidence type="ECO:0008006" key="8">
    <source>
        <dbReference type="Google" id="ProtNLM"/>
    </source>
</evidence>
<reference evidence="6 7" key="1">
    <citation type="journal article" date="2018" name="Mol. Biol. Evol.">
        <title>Broad Genomic Sampling Reveals a Smut Pathogenic Ancestry of the Fungal Clade Ustilaginomycotina.</title>
        <authorList>
            <person name="Kijpornyongpan T."/>
            <person name="Mondo S.J."/>
            <person name="Barry K."/>
            <person name="Sandor L."/>
            <person name="Lee J."/>
            <person name="Lipzen A."/>
            <person name="Pangilinan J."/>
            <person name="LaButti K."/>
            <person name="Hainaut M."/>
            <person name="Henrissat B."/>
            <person name="Grigoriev I.V."/>
            <person name="Spatafora J.W."/>
            <person name="Aime M.C."/>
        </authorList>
    </citation>
    <scope>NUCLEOTIDE SEQUENCE [LARGE SCALE GENOMIC DNA]</scope>
    <source>
        <strain evidence="6 7">MCA 4198</strain>
    </source>
</reference>
<keyword evidence="5" id="KW-0539">Nucleus</keyword>
<dbReference type="GeneID" id="37046056"/>
<evidence type="ECO:0000256" key="5">
    <source>
        <dbReference type="ARBA" id="ARBA00023242"/>
    </source>
</evidence>
<evidence type="ECO:0000256" key="2">
    <source>
        <dbReference type="ARBA" id="ARBA00023015"/>
    </source>
</evidence>
<evidence type="ECO:0000256" key="3">
    <source>
        <dbReference type="ARBA" id="ARBA00023125"/>
    </source>
</evidence>
<proteinExistence type="predicted"/>
<accession>A0A316YJ94</accession>
<dbReference type="STRING" id="215250.A0A316YJ94"/>
<dbReference type="RefSeq" id="XP_025376695.1">
    <property type="nucleotide sequence ID" value="XM_025524140.1"/>
</dbReference>
<evidence type="ECO:0000256" key="1">
    <source>
        <dbReference type="ARBA" id="ARBA00004123"/>
    </source>
</evidence>
<keyword evidence="2" id="KW-0805">Transcription regulation</keyword>
<dbReference type="AlphaFoldDB" id="A0A316YJ94"/>
<comment type="subcellular location">
    <subcellularLocation>
        <location evidence="1">Nucleus</location>
    </subcellularLocation>
</comment>
<evidence type="ECO:0000256" key="4">
    <source>
        <dbReference type="ARBA" id="ARBA00023163"/>
    </source>
</evidence>
<evidence type="ECO:0000313" key="6">
    <source>
        <dbReference type="EMBL" id="PWN89497.1"/>
    </source>
</evidence>
<dbReference type="Proteomes" id="UP000245768">
    <property type="component" value="Unassembled WGS sequence"/>
</dbReference>
<keyword evidence="4" id="KW-0804">Transcription</keyword>
<dbReference type="CDD" id="cd12148">
    <property type="entry name" value="fungal_TF_MHR"/>
    <property type="match status" value="1"/>
</dbReference>
<dbReference type="GO" id="GO:0005634">
    <property type="term" value="C:nucleus"/>
    <property type="evidence" value="ECO:0007669"/>
    <property type="project" value="UniProtKB-SubCell"/>
</dbReference>
<evidence type="ECO:0000313" key="7">
    <source>
        <dbReference type="Proteomes" id="UP000245768"/>
    </source>
</evidence>
<dbReference type="InParanoid" id="A0A316YJ94"/>
<dbReference type="PANTHER" id="PTHR31845:SF19">
    <property type="entry name" value="TRANSCRIPTION FACTOR DOMAIN-CONTAINING PROTEIN"/>
    <property type="match status" value="1"/>
</dbReference>
<sequence length="628" mass="69488">MLSSFDEDVLLPLSQAWVATDRADDGSDGGASGAGGNNDVIGDDKHLGFFVPSRGGSASPDRHTGMGLPQLLNPVRLLAETSDVRKDSASQHEGPAAVLRGFMRRSRDHYEPRREPESVCGPLPNGILSESEARDLFRLFMEHINPIATMLDPLIHTYDFVTHHGSLLTAVCLVAAWHRSGELACRLANRLQDHLLTRCRPIVIVDRYCSIEIVIAFALYVQFHPCTDDSANDYSWTMLGEAIKCATELDLHSAILSRNVGPLDELGHRNARIRERTWLNLWLIEQSLSHQTGRRSSLTVNGALADCTDWHLSPHKVSGDAIVVGQISLRRIVMELQDFLARFSQGWSTATQDSKVGVDIAAIQLCLKRIRWEVDVWTKTWSHAEPTSTRSKKVQLYERHAKIVLCSTLLQKCPRTLEALDRPFFFLYESVIGYLTCLVDPANVQIIRYGQRGLFMTASYICCIAFKLIRIAHHAPWLSVETLRDLVQRVVTAFNETAAQDNAAYNTPQSHARFLSALLSSFEERGSASSHTLAHGHVQPAVVSPSEVPCTFAMHMASVASGQGKQSHGENSDPSLLKPPALTQQQAPLAGSEALTMPTLDDASVQVGRDFVTWFDDFLFDSHLPAAT</sequence>
<dbReference type="PANTHER" id="PTHR31845">
    <property type="entry name" value="FINGER DOMAIN PROTEIN, PUTATIVE-RELATED"/>
    <property type="match status" value="1"/>
</dbReference>
<dbReference type="OrthoDB" id="3163292at2759"/>
<gene>
    <name evidence="6" type="ORF">FA10DRAFT_287362</name>
</gene>
<keyword evidence="3" id="KW-0238">DNA-binding</keyword>
<protein>
    <recommendedName>
        <fullName evidence="8">Transcription factor domain-containing protein</fullName>
    </recommendedName>
</protein>
<organism evidence="6 7">
    <name type="scientific">Acaromyces ingoldii</name>
    <dbReference type="NCBI Taxonomy" id="215250"/>
    <lineage>
        <taxon>Eukaryota</taxon>
        <taxon>Fungi</taxon>
        <taxon>Dikarya</taxon>
        <taxon>Basidiomycota</taxon>
        <taxon>Ustilaginomycotina</taxon>
        <taxon>Exobasidiomycetes</taxon>
        <taxon>Exobasidiales</taxon>
        <taxon>Cryptobasidiaceae</taxon>
        <taxon>Acaromyces</taxon>
    </lineage>
</organism>
<keyword evidence="7" id="KW-1185">Reference proteome</keyword>
<dbReference type="GO" id="GO:0000976">
    <property type="term" value="F:transcription cis-regulatory region binding"/>
    <property type="evidence" value="ECO:0007669"/>
    <property type="project" value="TreeGrafter"/>
</dbReference>